<dbReference type="Pfam" id="PF01476">
    <property type="entry name" value="LysM"/>
    <property type="match status" value="1"/>
</dbReference>
<protein>
    <submittedName>
        <fullName evidence="3">Oxidation resistance protein 1</fullName>
    </submittedName>
</protein>
<reference evidence="3 4" key="1">
    <citation type="journal article" date="2021" name="Elife">
        <title>Chloroplast acquisition without the gene transfer in kleptoplastic sea slugs, Plakobranchus ocellatus.</title>
        <authorList>
            <person name="Maeda T."/>
            <person name="Takahashi S."/>
            <person name="Yoshida T."/>
            <person name="Shimamura S."/>
            <person name="Takaki Y."/>
            <person name="Nagai Y."/>
            <person name="Toyoda A."/>
            <person name="Suzuki Y."/>
            <person name="Arimoto A."/>
            <person name="Ishii H."/>
            <person name="Satoh N."/>
            <person name="Nishiyama T."/>
            <person name="Hasebe M."/>
            <person name="Maruyama T."/>
            <person name="Minagawa J."/>
            <person name="Obokata J."/>
            <person name="Shigenobu S."/>
        </authorList>
    </citation>
    <scope>NUCLEOTIDE SEQUENCE [LARGE SCALE GENOMIC DNA]</scope>
</reference>
<dbReference type="InterPro" id="IPR036779">
    <property type="entry name" value="LysM_dom_sf"/>
</dbReference>
<sequence length="248" mass="26377">MVGKHVSREPHVTKRRNFKSKLKKLFRSGSESEKSHVGGSLSGGDATAERKADEATGDNHETSISSSPIVVGSDAFTSLNFSTTAATTTTTTAAAADSIKMSTTTTSSSSSTTIPTTDSTTTSAGGVTGVKSPLEKKLSRQKPKGTFEYIVEDRDTLIKIGAHFDVTPSELMKVNKMMSRNVFPGQTLFIPDPNYVPSPPRSPAASPTATSPVDSRPKVVSGLVWLFGLCSALPLTVESLFKSWRSRC</sequence>
<evidence type="ECO:0000256" key="1">
    <source>
        <dbReference type="SAM" id="MobiDB-lite"/>
    </source>
</evidence>
<feature type="compositionally biased region" description="Basic and acidic residues" evidence="1">
    <location>
        <begin position="47"/>
        <end position="61"/>
    </location>
</feature>
<dbReference type="Proteomes" id="UP000762676">
    <property type="component" value="Unassembled WGS sequence"/>
</dbReference>
<dbReference type="AlphaFoldDB" id="A0AAV4FAW1"/>
<dbReference type="PROSITE" id="PS51782">
    <property type="entry name" value="LYSM"/>
    <property type="match status" value="1"/>
</dbReference>
<proteinExistence type="predicted"/>
<feature type="region of interest" description="Disordered" evidence="1">
    <location>
        <begin position="1"/>
        <end position="66"/>
    </location>
</feature>
<evidence type="ECO:0000259" key="2">
    <source>
        <dbReference type="PROSITE" id="PS51782"/>
    </source>
</evidence>
<name>A0AAV4FAW1_9GAST</name>
<dbReference type="CDD" id="cd00118">
    <property type="entry name" value="LysM"/>
    <property type="match status" value="1"/>
</dbReference>
<dbReference type="SMART" id="SM00257">
    <property type="entry name" value="LysM"/>
    <property type="match status" value="1"/>
</dbReference>
<feature type="compositionally biased region" description="Basic residues" evidence="1">
    <location>
        <begin position="13"/>
        <end position="26"/>
    </location>
</feature>
<dbReference type="EMBL" id="BMAT01004221">
    <property type="protein sequence ID" value="GFR70468.1"/>
    <property type="molecule type" value="Genomic_DNA"/>
</dbReference>
<feature type="compositionally biased region" description="Basic and acidic residues" evidence="1">
    <location>
        <begin position="1"/>
        <end position="12"/>
    </location>
</feature>
<evidence type="ECO:0000313" key="4">
    <source>
        <dbReference type="Proteomes" id="UP000762676"/>
    </source>
</evidence>
<dbReference type="Gene3D" id="3.10.350.10">
    <property type="entry name" value="LysM domain"/>
    <property type="match status" value="1"/>
</dbReference>
<dbReference type="InterPro" id="IPR018392">
    <property type="entry name" value="LysM"/>
</dbReference>
<dbReference type="SUPFAM" id="SSF54106">
    <property type="entry name" value="LysM domain"/>
    <property type="match status" value="1"/>
</dbReference>
<gene>
    <name evidence="3" type="ORF">ElyMa_002072400</name>
</gene>
<keyword evidence="4" id="KW-1185">Reference proteome</keyword>
<comment type="caution">
    <text evidence="3">The sequence shown here is derived from an EMBL/GenBank/DDBJ whole genome shotgun (WGS) entry which is preliminary data.</text>
</comment>
<feature type="compositionally biased region" description="Low complexity" evidence="1">
    <location>
        <begin position="203"/>
        <end position="212"/>
    </location>
</feature>
<feature type="region of interest" description="Disordered" evidence="1">
    <location>
        <begin position="100"/>
        <end position="131"/>
    </location>
</feature>
<feature type="domain" description="LysM" evidence="2">
    <location>
        <begin position="147"/>
        <end position="190"/>
    </location>
</feature>
<feature type="region of interest" description="Disordered" evidence="1">
    <location>
        <begin position="194"/>
        <end position="215"/>
    </location>
</feature>
<organism evidence="3 4">
    <name type="scientific">Elysia marginata</name>
    <dbReference type="NCBI Taxonomy" id="1093978"/>
    <lineage>
        <taxon>Eukaryota</taxon>
        <taxon>Metazoa</taxon>
        <taxon>Spiralia</taxon>
        <taxon>Lophotrochozoa</taxon>
        <taxon>Mollusca</taxon>
        <taxon>Gastropoda</taxon>
        <taxon>Heterobranchia</taxon>
        <taxon>Euthyneura</taxon>
        <taxon>Panpulmonata</taxon>
        <taxon>Sacoglossa</taxon>
        <taxon>Placobranchoidea</taxon>
        <taxon>Plakobranchidae</taxon>
        <taxon>Elysia</taxon>
    </lineage>
</organism>
<feature type="compositionally biased region" description="Low complexity" evidence="1">
    <location>
        <begin position="100"/>
        <end position="123"/>
    </location>
</feature>
<evidence type="ECO:0000313" key="3">
    <source>
        <dbReference type="EMBL" id="GFR70468.1"/>
    </source>
</evidence>
<accession>A0AAV4FAW1</accession>